<feature type="region of interest" description="Disordered" evidence="1">
    <location>
        <begin position="631"/>
        <end position="661"/>
    </location>
</feature>
<proteinExistence type="predicted"/>
<accession>A0A9P8G6W5</accession>
<reference evidence="2" key="1">
    <citation type="journal article" date="2021" name="J Fungi (Basel)">
        <title>Virulence traits and population genomics of the black yeast Aureobasidium melanogenum.</title>
        <authorList>
            <person name="Cernosa A."/>
            <person name="Sun X."/>
            <person name="Gostincar C."/>
            <person name="Fang C."/>
            <person name="Gunde-Cimerman N."/>
            <person name="Song Z."/>
        </authorList>
    </citation>
    <scope>NUCLEOTIDE SEQUENCE</scope>
    <source>
        <strain evidence="2">EXF-8016</strain>
    </source>
</reference>
<evidence type="ECO:0000313" key="2">
    <source>
        <dbReference type="EMBL" id="KAH0210637.1"/>
    </source>
</evidence>
<dbReference type="AlphaFoldDB" id="A0A9P8G6W5"/>
<evidence type="ECO:0008006" key="4">
    <source>
        <dbReference type="Google" id="ProtNLM"/>
    </source>
</evidence>
<dbReference type="PANTHER" id="PTHR47256">
    <property type="entry name" value="ZN(II)2CYS6 TRANSCRIPTION FACTOR (EUROFUNG)-RELATED"/>
    <property type="match status" value="1"/>
</dbReference>
<reference evidence="2" key="2">
    <citation type="submission" date="2021-08" db="EMBL/GenBank/DDBJ databases">
        <authorList>
            <person name="Gostincar C."/>
            <person name="Sun X."/>
            <person name="Song Z."/>
            <person name="Gunde-Cimerman N."/>
        </authorList>
    </citation>
    <scope>NUCLEOTIDE SEQUENCE</scope>
    <source>
        <strain evidence="2">EXF-8016</strain>
    </source>
</reference>
<dbReference type="InterPro" id="IPR053187">
    <property type="entry name" value="Notoamide_regulator"/>
</dbReference>
<gene>
    <name evidence="2" type="ORF">KCV03_g9970</name>
</gene>
<evidence type="ECO:0000313" key="3">
    <source>
        <dbReference type="Proteomes" id="UP000767238"/>
    </source>
</evidence>
<feature type="non-terminal residue" evidence="2">
    <location>
        <position position="754"/>
    </location>
</feature>
<comment type="caution">
    <text evidence="2">The sequence shown here is derived from an EMBL/GenBank/DDBJ whole genome shotgun (WGS) entry which is preliminary data.</text>
</comment>
<organism evidence="2 3">
    <name type="scientific">Aureobasidium melanogenum</name>
    <name type="common">Aureobasidium pullulans var. melanogenum</name>
    <dbReference type="NCBI Taxonomy" id="46634"/>
    <lineage>
        <taxon>Eukaryota</taxon>
        <taxon>Fungi</taxon>
        <taxon>Dikarya</taxon>
        <taxon>Ascomycota</taxon>
        <taxon>Pezizomycotina</taxon>
        <taxon>Dothideomycetes</taxon>
        <taxon>Dothideomycetidae</taxon>
        <taxon>Dothideales</taxon>
        <taxon>Saccotheciaceae</taxon>
        <taxon>Aureobasidium</taxon>
    </lineage>
</organism>
<dbReference type="EMBL" id="JAHFYH010000160">
    <property type="protein sequence ID" value="KAH0210637.1"/>
    <property type="molecule type" value="Genomic_DNA"/>
</dbReference>
<dbReference type="CDD" id="cd12148">
    <property type="entry name" value="fungal_TF_MHR"/>
    <property type="match status" value="1"/>
</dbReference>
<dbReference type="PANTHER" id="PTHR47256:SF1">
    <property type="entry name" value="ZN(II)2CYS6 TRANSCRIPTION FACTOR (EUROFUNG)"/>
    <property type="match status" value="1"/>
</dbReference>
<evidence type="ECO:0000256" key="1">
    <source>
        <dbReference type="SAM" id="MobiDB-lite"/>
    </source>
</evidence>
<sequence length="754" mass="84612">MEELFRMVKSRPESEAIAILQRIRNKSDLNATLSSLREGDVLIQQQVVTPELEQSAFPAFESLTEPELTNMYPVAYPHLESMELALAASLAASEDPGKGKISLDTNRSFTSTSGTSLKRRLTLPAIPRLTASDEPIGRAGILSDNSGFHVNGSTIDPRLHRVNASLWTSVKVDDELFAKIVASFISWNHLPIRFFDEDIFLDDLVAGGTDFCSKLLVNAVLAIGCYNYSSSNPLAQNMAHFFAVEAKQLWGYEQGKESLPTIAATGLRMAEDFGLFRKKAAPPLYDTKDSRRYRGQAVIAWGIYTHAIVLSLWMRRDMTAKSPPPVPILETDNLKPWFAYPLPFIARPGYFGKTVKASCELWVIAKDILPVYYGGEAKSISFAAVVHEVKRIYHRLLAWSNSMPNELQRSVNAPPHVLMMHIHFHSILVELFRPFVVDSPLSALRATIYHYATTYGGPPVSAYLMSSLLSVVYSTMPDLDNPQSRFFFSFTIKFLGALSDQFPIIRYIMQGIYQSANQAGNTFPQEAIDILQEQSSTSFVPYEDRLTSDLEHSILPKILSSTAAIDEILTATLDGAQFLIWMGPIHDSIDHQASQHACQVAKLGTFALRHWWCKRLKGSWIAVSSRQEDHFDNQRTARSNDRPADPEELNPSESLRSQDEDECPALAPLARKELNKVDHVTTAEAKTMNILQEAQSTTGLPEDWTVDWLGFPHLTSDPWIQYLVRHDWSSTAVDPMHNWDPTLRQIYSTILSSE</sequence>
<dbReference type="Proteomes" id="UP000767238">
    <property type="component" value="Unassembled WGS sequence"/>
</dbReference>
<protein>
    <recommendedName>
        <fullName evidence="4">Nitrogen assimilation transcription factor nirA</fullName>
    </recommendedName>
</protein>
<name>A0A9P8G6W5_AURME</name>
<feature type="compositionally biased region" description="Basic and acidic residues" evidence="1">
    <location>
        <begin position="631"/>
        <end position="645"/>
    </location>
</feature>